<dbReference type="Proteomes" id="UP001171165">
    <property type="component" value="Unassembled WGS sequence"/>
</dbReference>
<dbReference type="NCBIfam" id="TIGR00245">
    <property type="entry name" value="iron efflux ABC transporter permease subunit FetB"/>
    <property type="match status" value="1"/>
</dbReference>
<evidence type="ECO:0000256" key="5">
    <source>
        <dbReference type="ARBA" id="ARBA00023136"/>
    </source>
</evidence>
<reference evidence="9 11" key="2">
    <citation type="submission" date="2018-06" db="EMBL/GenBank/DDBJ databases">
        <authorList>
            <consortium name="Pathogen Informatics"/>
            <person name="Doyle S."/>
        </authorList>
    </citation>
    <scope>NUCLEOTIDE SEQUENCE [LARGE SCALE GENOMIC DNA]</scope>
    <source>
        <strain evidence="9 11">NCTC11938</strain>
    </source>
</reference>
<evidence type="ECO:0000313" key="8">
    <source>
        <dbReference type="EMBL" id="EKW9775709.1"/>
    </source>
</evidence>
<dbReference type="GO" id="GO:0005886">
    <property type="term" value="C:plasma membrane"/>
    <property type="evidence" value="ECO:0007669"/>
    <property type="project" value="TreeGrafter"/>
</dbReference>
<dbReference type="GeneID" id="6801357"/>
<dbReference type="OMA" id="PWYEPQY"/>
<evidence type="ECO:0000313" key="11">
    <source>
        <dbReference type="Proteomes" id="UP000254191"/>
    </source>
</evidence>
<evidence type="ECO:0000256" key="3">
    <source>
        <dbReference type="ARBA" id="ARBA00022692"/>
    </source>
</evidence>
<dbReference type="InterPro" id="IPR005226">
    <property type="entry name" value="UPF0014_fam"/>
</dbReference>
<evidence type="ECO:0000256" key="1">
    <source>
        <dbReference type="ARBA" id="ARBA00004141"/>
    </source>
</evidence>
<evidence type="ECO:0000256" key="4">
    <source>
        <dbReference type="ARBA" id="ARBA00022989"/>
    </source>
</evidence>
<evidence type="ECO:0000313" key="10">
    <source>
        <dbReference type="Proteomes" id="UP000195540"/>
    </source>
</evidence>
<dbReference type="KEGG" id="pvl:AOB99_07790"/>
<dbReference type="OrthoDB" id="9791807at2"/>
<keyword evidence="3 6" id="KW-0812">Transmembrane</keyword>
<keyword evidence="5 6" id="KW-0472">Membrane</keyword>
<dbReference type="InterPro" id="IPR056728">
    <property type="entry name" value="FetB"/>
</dbReference>
<feature type="transmembrane region" description="Helical" evidence="6">
    <location>
        <begin position="219"/>
        <end position="241"/>
    </location>
</feature>
<feature type="transmembrane region" description="Helical" evidence="6">
    <location>
        <begin position="36"/>
        <end position="57"/>
    </location>
</feature>
<dbReference type="RefSeq" id="WP_004242789.1">
    <property type="nucleotide sequence ID" value="NZ_ABFDCH020000010.1"/>
</dbReference>
<organism evidence="8 12">
    <name type="scientific">Proteus mirabilis</name>
    <dbReference type="NCBI Taxonomy" id="584"/>
    <lineage>
        <taxon>Bacteria</taxon>
        <taxon>Pseudomonadati</taxon>
        <taxon>Pseudomonadota</taxon>
        <taxon>Gammaproteobacteria</taxon>
        <taxon>Enterobacterales</taxon>
        <taxon>Morganellaceae</taxon>
        <taxon>Proteus</taxon>
    </lineage>
</organism>
<comment type="subcellular location">
    <subcellularLocation>
        <location evidence="1">Membrane</location>
        <topology evidence="1">Multi-pass membrane protein</topology>
    </subcellularLocation>
</comment>
<dbReference type="Pfam" id="PF03649">
    <property type="entry name" value="UPF0014"/>
    <property type="match status" value="1"/>
</dbReference>
<feature type="transmembrane region" description="Helical" evidence="6">
    <location>
        <begin position="91"/>
        <end position="117"/>
    </location>
</feature>
<dbReference type="PANTHER" id="PTHR30028:SF0">
    <property type="entry name" value="PROTEIN ALUMINUM SENSITIVE 3"/>
    <property type="match status" value="1"/>
</dbReference>
<protein>
    <submittedName>
        <fullName evidence="9">ABC-type uncharacterized transport system, permease component</fullName>
    </submittedName>
    <submittedName>
        <fullName evidence="8">Iron export ABC transporter permease subunit FetB</fullName>
    </submittedName>
</protein>
<gene>
    <name evidence="8" type="primary">fetB</name>
    <name evidence="9" type="synonym">ybbM</name>
    <name evidence="7" type="ORF">AM402_12895</name>
    <name evidence="9" type="ORF">NCTC11938_05140</name>
    <name evidence="8" type="ORF">PW210_001516</name>
</gene>
<feature type="transmembrane region" description="Helical" evidence="6">
    <location>
        <begin position="63"/>
        <end position="79"/>
    </location>
</feature>
<reference evidence="8" key="3">
    <citation type="submission" date="2023-06" db="EMBL/GenBank/DDBJ databases">
        <authorList>
            <consortium name="Clinical and Environmental Microbiology Branch: Whole genome sequencing antimicrobial resistance pathogens in the healthcare setting"/>
        </authorList>
    </citation>
    <scope>NUCLEOTIDE SEQUENCE</scope>
    <source>
        <strain evidence="8">Microbial</strain>
    </source>
</reference>
<evidence type="ECO:0000256" key="2">
    <source>
        <dbReference type="ARBA" id="ARBA00005268"/>
    </source>
</evidence>
<feature type="transmembrane region" description="Helical" evidence="6">
    <location>
        <begin position="6"/>
        <end position="24"/>
    </location>
</feature>
<feature type="transmembrane region" description="Helical" evidence="6">
    <location>
        <begin position="123"/>
        <end position="142"/>
    </location>
</feature>
<dbReference type="Proteomes" id="UP000254191">
    <property type="component" value="Unassembled WGS sequence"/>
</dbReference>
<keyword evidence="4 6" id="KW-1133">Transmembrane helix</keyword>
<dbReference type="PANTHER" id="PTHR30028">
    <property type="entry name" value="UPF0014 INNER MEMBRANE PROTEIN YBBM-RELATED"/>
    <property type="match status" value="1"/>
</dbReference>
<evidence type="ECO:0000256" key="6">
    <source>
        <dbReference type="SAM" id="Phobius"/>
    </source>
</evidence>
<dbReference type="EMBL" id="UGTS01000006">
    <property type="protein sequence ID" value="SUC40838.1"/>
    <property type="molecule type" value="Genomic_DNA"/>
</dbReference>
<dbReference type="Proteomes" id="UP000195540">
    <property type="component" value="Chromosome"/>
</dbReference>
<proteinExistence type="inferred from homology"/>
<feature type="transmembrane region" description="Helical" evidence="6">
    <location>
        <begin position="188"/>
        <end position="207"/>
    </location>
</feature>
<dbReference type="STRING" id="584.AOUC001_09785"/>
<name>A0A1Z1SX97_PROMI</name>
<evidence type="ECO:0000313" key="12">
    <source>
        <dbReference type="Proteomes" id="UP001171165"/>
    </source>
</evidence>
<dbReference type="EMBL" id="CP021694">
    <property type="protein sequence ID" value="ARX35006.1"/>
    <property type="molecule type" value="Genomic_DNA"/>
</dbReference>
<dbReference type="AlphaFoldDB" id="A0A1Z1SX97"/>
<comment type="similarity">
    <text evidence="2">Belongs to the UPF0014 family.</text>
</comment>
<evidence type="ECO:0000313" key="7">
    <source>
        <dbReference type="EMBL" id="ARX35006.1"/>
    </source>
</evidence>
<sequence length="256" mass="28550">MNEHTISNESLIFSLLLVLVAIFISRKEKLSLEKDIIWSTARAIIQLFIVGYVLTYIFDVDHIILTFLMVLFICYNAAYNAKKRSKYVKDIFIISFVAITTGALLTLSILLFTHAIAFTPIQIIPITGMIAGNAMIATGLCYNQLGQRFENHQQQIQEMLSLGATPKIASMAIIRDSIKSSLIPTVDAAKTVGIVSLPGMMSGLIFAGVDPLQAVKYQIMVTFMLMATASISTIIACYLTYKKFFNQRHQLMTFNQ</sequence>
<evidence type="ECO:0000313" key="9">
    <source>
        <dbReference type="EMBL" id="SUC40838.1"/>
    </source>
</evidence>
<accession>A0A1Z1SX97</accession>
<reference evidence="7 10" key="1">
    <citation type="submission" date="2017-05" db="EMBL/GenBank/DDBJ databases">
        <title>Whole genome sequencing of Proteus mirabilis AR_0155.</title>
        <authorList>
            <person name="Conlan S."/>
            <person name="Thomas P.J."/>
            <person name="Mullikin J."/>
            <person name="Frank K.M."/>
            <person name="Segre J.A."/>
        </authorList>
    </citation>
    <scope>NUCLEOTIDE SEQUENCE [LARGE SCALE GENOMIC DNA]</scope>
    <source>
        <strain evidence="7 10">AR_0155</strain>
    </source>
</reference>
<dbReference type="EMBL" id="ABKSPD020000004">
    <property type="protein sequence ID" value="EKW9775709.1"/>
    <property type="molecule type" value="Genomic_DNA"/>
</dbReference>